<comment type="caution">
    <text evidence="1">The sequence shown here is derived from an EMBL/GenBank/DDBJ whole genome shotgun (WGS) entry which is preliminary data.</text>
</comment>
<dbReference type="Proteomes" id="UP000789738">
    <property type="component" value="Unassembled WGS sequence"/>
</dbReference>
<name>A0AA86JVD9_9CLOT</name>
<reference evidence="1" key="1">
    <citation type="submission" date="2021-10" db="EMBL/GenBank/DDBJ databases">
        <authorList>
            <person name="Mesa V."/>
        </authorList>
    </citation>
    <scope>NUCLEOTIDE SEQUENCE</scope>
    <source>
        <strain evidence="1">CC3_PB</strain>
    </source>
</reference>
<dbReference type="AlphaFoldDB" id="A0AA86JVD9"/>
<evidence type="ECO:0000313" key="1">
    <source>
        <dbReference type="EMBL" id="CAG9705144.1"/>
    </source>
</evidence>
<gene>
    <name evidence="1" type="ORF">CNEO_41647</name>
</gene>
<organism evidence="1 2">
    <name type="scientific">Clostridium neonatale</name>
    <dbReference type="NCBI Taxonomy" id="137838"/>
    <lineage>
        <taxon>Bacteria</taxon>
        <taxon>Bacillati</taxon>
        <taxon>Bacillota</taxon>
        <taxon>Clostridia</taxon>
        <taxon>Eubacteriales</taxon>
        <taxon>Clostridiaceae</taxon>
        <taxon>Clostridium</taxon>
    </lineage>
</organism>
<accession>A0AA86JVD9</accession>
<sequence length="66" mass="7333">MHLGLYKYIIVIYFLILNNVNTTAIEITALTIASIEPLSPITVKIPVVATSLLIPRASAYLSKYIR</sequence>
<evidence type="ECO:0000313" key="2">
    <source>
        <dbReference type="Proteomes" id="UP000789738"/>
    </source>
</evidence>
<proteinExistence type="predicted"/>
<protein>
    <submittedName>
        <fullName evidence="1">Uncharacterized protein</fullName>
    </submittedName>
</protein>
<dbReference type="EMBL" id="CAKJVE010000004">
    <property type="protein sequence ID" value="CAG9705144.1"/>
    <property type="molecule type" value="Genomic_DNA"/>
</dbReference>